<feature type="region of interest" description="Disordered" evidence="1">
    <location>
        <begin position="1"/>
        <end position="30"/>
    </location>
</feature>
<name>A0ABR0SPA1_9HYPO</name>
<organism evidence="2 3">
    <name type="scientific">Cladobotryum mycophilum</name>
    <dbReference type="NCBI Taxonomy" id="491253"/>
    <lineage>
        <taxon>Eukaryota</taxon>
        <taxon>Fungi</taxon>
        <taxon>Dikarya</taxon>
        <taxon>Ascomycota</taxon>
        <taxon>Pezizomycotina</taxon>
        <taxon>Sordariomycetes</taxon>
        <taxon>Hypocreomycetidae</taxon>
        <taxon>Hypocreales</taxon>
        <taxon>Hypocreaceae</taxon>
        <taxon>Cladobotryum</taxon>
    </lineage>
</organism>
<evidence type="ECO:0000313" key="2">
    <source>
        <dbReference type="EMBL" id="KAK5993929.1"/>
    </source>
</evidence>
<dbReference type="Gene3D" id="3.40.50.300">
    <property type="entry name" value="P-loop containing nucleotide triphosphate hydrolases"/>
    <property type="match status" value="1"/>
</dbReference>
<sequence length="453" mass="50055">MTLVPWEPEKSAGTKVQTEPTDVPDFDPNDLLSVRFDDNALEDMNDDPIRSHKKRKSKRNTTKVAQWSSWSHKKIVKLVQAANGAAMRDTKLIFVMGKSGTGKTTLLQELTGLKLGIGHGSGSGTLQYQVCPAVIDREQYLFVDTAGFGAGDMDNVANFNNIASCLMALGSFVTVAGVLFVYGEPGSRVLQDDSRTIHWIQCFCGPKFFSNITIITTNWDNLNQTSYVRARRRVTEATKDESFAQILKPPGCYLGGSMYHHGLLGGELTANPEFLDVDEDGAQRGDEIRNLVRQRYKGVKPAEPQIMRELKEGLGLMETEAGKALKGDPTKRRVAIEDDRAVVVDQVPVHNAVYDGDVAQPSVPQGNNAGPSSSAKRNINAKTSMPRYNNEHTPAEPSDESIFKGIVRWLGVGFQAAVFFFSAQKTGYESGNKNNNKDASGWSPWSWFRGWWR</sequence>
<dbReference type="EMBL" id="JAVFKD010000012">
    <property type="protein sequence ID" value="KAK5993929.1"/>
    <property type="molecule type" value="Genomic_DNA"/>
</dbReference>
<reference evidence="2 3" key="1">
    <citation type="submission" date="2024-01" db="EMBL/GenBank/DDBJ databases">
        <title>Complete genome of Cladobotryum mycophilum ATHUM6906.</title>
        <authorList>
            <person name="Christinaki A.C."/>
            <person name="Myridakis A.I."/>
            <person name="Kouvelis V.N."/>
        </authorList>
    </citation>
    <scope>NUCLEOTIDE SEQUENCE [LARGE SCALE GENOMIC DNA]</scope>
    <source>
        <strain evidence="2 3">ATHUM6906</strain>
    </source>
</reference>
<dbReference type="InterPro" id="IPR027417">
    <property type="entry name" value="P-loop_NTPase"/>
</dbReference>
<proteinExistence type="predicted"/>
<dbReference type="CDD" id="cd00882">
    <property type="entry name" value="Ras_like_GTPase"/>
    <property type="match status" value="1"/>
</dbReference>
<dbReference type="Proteomes" id="UP001338125">
    <property type="component" value="Unassembled WGS sequence"/>
</dbReference>
<evidence type="ECO:0000313" key="3">
    <source>
        <dbReference type="Proteomes" id="UP001338125"/>
    </source>
</evidence>
<keyword evidence="3" id="KW-1185">Reference proteome</keyword>
<protein>
    <recommendedName>
        <fullName evidence="4">G domain-containing protein</fullName>
    </recommendedName>
</protein>
<feature type="compositionally biased region" description="Polar residues" evidence="1">
    <location>
        <begin position="362"/>
        <end position="378"/>
    </location>
</feature>
<dbReference type="SUPFAM" id="SSF52540">
    <property type="entry name" value="P-loop containing nucleoside triphosphate hydrolases"/>
    <property type="match status" value="1"/>
</dbReference>
<accession>A0ABR0SPA1</accession>
<feature type="region of interest" description="Disordered" evidence="1">
    <location>
        <begin position="356"/>
        <end position="378"/>
    </location>
</feature>
<gene>
    <name evidence="2" type="ORF">PT974_07367</name>
</gene>
<evidence type="ECO:0000256" key="1">
    <source>
        <dbReference type="SAM" id="MobiDB-lite"/>
    </source>
</evidence>
<evidence type="ECO:0008006" key="4">
    <source>
        <dbReference type="Google" id="ProtNLM"/>
    </source>
</evidence>
<feature type="compositionally biased region" description="Basic residues" evidence="1">
    <location>
        <begin position="51"/>
        <end position="61"/>
    </location>
</feature>
<feature type="region of interest" description="Disordered" evidence="1">
    <location>
        <begin position="42"/>
        <end position="62"/>
    </location>
</feature>
<comment type="caution">
    <text evidence="2">The sequence shown here is derived from an EMBL/GenBank/DDBJ whole genome shotgun (WGS) entry which is preliminary data.</text>
</comment>